<evidence type="ECO:0000259" key="1">
    <source>
        <dbReference type="Pfam" id="PF14267"/>
    </source>
</evidence>
<evidence type="ECO:0000313" key="2">
    <source>
        <dbReference type="EMBL" id="SPT70747.1"/>
    </source>
</evidence>
<dbReference type="InterPro" id="IPR025579">
    <property type="entry name" value="DUF4357"/>
</dbReference>
<sequence>MSDSEVLFVTDKDGRKTHALVPIDTYNALMQLKGLLRHTATLSDNELYTYQVKNVTARGYPQGQRHKPRFVVTKDSQVTLYCANTLPQYIVDLKDKLIDNGIIILDPVHNCFVFTKDYEFESVSRAASLIAGTLRPGLDVFVNREGFSLKDSGYGHKAKKSKTGK</sequence>
<name>A0A2X0VPW2_9GAMM</name>
<dbReference type="EMBL" id="UAPV01000001">
    <property type="protein sequence ID" value="SPT70747.1"/>
    <property type="molecule type" value="Genomic_DNA"/>
</dbReference>
<organism evidence="2 3">
    <name type="scientific">Anaerobiospirillum thomasii</name>
    <dbReference type="NCBI Taxonomy" id="179995"/>
    <lineage>
        <taxon>Bacteria</taxon>
        <taxon>Pseudomonadati</taxon>
        <taxon>Pseudomonadota</taxon>
        <taxon>Gammaproteobacteria</taxon>
        <taxon>Aeromonadales</taxon>
        <taxon>Succinivibrionaceae</taxon>
        <taxon>Anaerobiospirillum</taxon>
    </lineage>
</organism>
<keyword evidence="3" id="KW-1185">Reference proteome</keyword>
<accession>A0A2X0VPW2</accession>
<gene>
    <name evidence="2" type="ORF">NCTC13093_02168</name>
</gene>
<protein>
    <recommendedName>
        <fullName evidence="1">DUF4357 domain-containing protein</fullName>
    </recommendedName>
</protein>
<reference evidence="2 3" key="1">
    <citation type="submission" date="2018-06" db="EMBL/GenBank/DDBJ databases">
        <authorList>
            <consortium name="Pathogen Informatics"/>
            <person name="Doyle S."/>
        </authorList>
    </citation>
    <scope>NUCLEOTIDE SEQUENCE [LARGE SCALE GENOMIC DNA]</scope>
    <source>
        <strain evidence="2 3">NCTC13093</strain>
    </source>
</reference>
<feature type="domain" description="DUF4357" evidence="1">
    <location>
        <begin position="95"/>
        <end position="149"/>
    </location>
</feature>
<dbReference type="Pfam" id="PF14267">
    <property type="entry name" value="DUF4357"/>
    <property type="match status" value="1"/>
</dbReference>
<dbReference type="Proteomes" id="UP000250086">
    <property type="component" value="Unassembled WGS sequence"/>
</dbReference>
<evidence type="ECO:0000313" key="3">
    <source>
        <dbReference type="Proteomes" id="UP000250086"/>
    </source>
</evidence>
<proteinExistence type="predicted"/>
<dbReference type="AlphaFoldDB" id="A0A2X0VPW2"/>
<dbReference type="RefSeq" id="WP_172458160.1">
    <property type="nucleotide sequence ID" value="NZ_UAPU01000007.1"/>
</dbReference>